<evidence type="ECO:0000313" key="1">
    <source>
        <dbReference type="EMBL" id="KAK6726159.1"/>
    </source>
</evidence>
<proteinExistence type="predicted"/>
<dbReference type="EMBL" id="JAVFWL010000001">
    <property type="protein sequence ID" value="KAK6726159.1"/>
    <property type="molecule type" value="Genomic_DNA"/>
</dbReference>
<gene>
    <name evidence="1" type="primary">Necator_chrI.g581</name>
    <name evidence="1" type="ORF">RB195_004459</name>
</gene>
<keyword evidence="2" id="KW-1185">Reference proteome</keyword>
<sequence length="70" mass="7883">MVRKKDDKVLLLIVVAVHVCSGGISYRWNPSDSYENYDVGNSNQQVYLGTSPDGQTRKAIFNITHIDVQK</sequence>
<organism evidence="1 2">
    <name type="scientific">Necator americanus</name>
    <name type="common">Human hookworm</name>
    <dbReference type="NCBI Taxonomy" id="51031"/>
    <lineage>
        <taxon>Eukaryota</taxon>
        <taxon>Metazoa</taxon>
        <taxon>Ecdysozoa</taxon>
        <taxon>Nematoda</taxon>
        <taxon>Chromadorea</taxon>
        <taxon>Rhabditida</taxon>
        <taxon>Rhabditina</taxon>
        <taxon>Rhabditomorpha</taxon>
        <taxon>Strongyloidea</taxon>
        <taxon>Ancylostomatidae</taxon>
        <taxon>Bunostominae</taxon>
        <taxon>Necator</taxon>
    </lineage>
</organism>
<reference evidence="1 2" key="1">
    <citation type="submission" date="2023-08" db="EMBL/GenBank/DDBJ databases">
        <title>A Necator americanus chromosomal reference genome.</title>
        <authorList>
            <person name="Ilik V."/>
            <person name="Petrzelkova K.J."/>
            <person name="Pardy F."/>
            <person name="Fuh T."/>
            <person name="Niatou-Singa F.S."/>
            <person name="Gouil Q."/>
            <person name="Baker L."/>
            <person name="Ritchie M.E."/>
            <person name="Jex A.R."/>
            <person name="Gazzola D."/>
            <person name="Li H."/>
            <person name="Toshio Fujiwara R."/>
            <person name="Zhan B."/>
            <person name="Aroian R.V."/>
            <person name="Pafco B."/>
            <person name="Schwarz E.M."/>
        </authorList>
    </citation>
    <scope>NUCLEOTIDE SEQUENCE [LARGE SCALE GENOMIC DNA]</scope>
    <source>
        <strain evidence="1 2">Aroian</strain>
        <tissue evidence="1">Whole animal</tissue>
    </source>
</reference>
<dbReference type="Proteomes" id="UP001303046">
    <property type="component" value="Unassembled WGS sequence"/>
</dbReference>
<protein>
    <submittedName>
        <fullName evidence="1">Uncharacterized protein</fullName>
    </submittedName>
</protein>
<name>A0ABR1BI47_NECAM</name>
<evidence type="ECO:0000313" key="2">
    <source>
        <dbReference type="Proteomes" id="UP001303046"/>
    </source>
</evidence>
<comment type="caution">
    <text evidence="1">The sequence shown here is derived from an EMBL/GenBank/DDBJ whole genome shotgun (WGS) entry which is preliminary data.</text>
</comment>
<accession>A0ABR1BI47</accession>